<keyword evidence="1" id="KW-0004">4Fe-4S</keyword>
<keyword evidence="2" id="KW-0479">Metal-binding</keyword>
<dbReference type="PANTHER" id="PTHR43255">
    <property type="entry name" value="IRON-SULFUR-BINDING OXIDOREDUCTASE FADF-RELATED-RELATED"/>
    <property type="match status" value="1"/>
</dbReference>
<evidence type="ECO:0000256" key="2">
    <source>
        <dbReference type="ARBA" id="ARBA00022723"/>
    </source>
</evidence>
<dbReference type="GO" id="GO:0005886">
    <property type="term" value="C:plasma membrane"/>
    <property type="evidence" value="ECO:0007669"/>
    <property type="project" value="TreeGrafter"/>
</dbReference>
<dbReference type="EMBL" id="LYXE01000110">
    <property type="protein sequence ID" value="PDV98129.1"/>
    <property type="molecule type" value="Genomic_DNA"/>
</dbReference>
<evidence type="ECO:0000313" key="8">
    <source>
        <dbReference type="Proteomes" id="UP000220922"/>
    </source>
</evidence>
<dbReference type="PROSITE" id="PS00198">
    <property type="entry name" value="4FE4S_FER_1"/>
    <property type="match status" value="1"/>
</dbReference>
<keyword evidence="3" id="KW-0560">Oxidoreductase</keyword>
<keyword evidence="4" id="KW-0408">Iron</keyword>
<evidence type="ECO:0000256" key="4">
    <source>
        <dbReference type="ARBA" id="ARBA00023004"/>
    </source>
</evidence>
<protein>
    <recommendedName>
        <fullName evidence="6">4Fe-4S ferredoxin-type domain-containing protein</fullName>
    </recommendedName>
</protein>
<dbReference type="Gene3D" id="1.10.1060.10">
    <property type="entry name" value="Alpha-helical ferredoxin"/>
    <property type="match status" value="1"/>
</dbReference>
<evidence type="ECO:0000256" key="5">
    <source>
        <dbReference type="ARBA" id="ARBA00023014"/>
    </source>
</evidence>
<evidence type="ECO:0000256" key="3">
    <source>
        <dbReference type="ARBA" id="ARBA00023002"/>
    </source>
</evidence>
<dbReference type="InterPro" id="IPR017896">
    <property type="entry name" value="4Fe4S_Fe-S-bd"/>
</dbReference>
<dbReference type="InterPro" id="IPR017900">
    <property type="entry name" value="4Fe4S_Fe_S_CS"/>
</dbReference>
<dbReference type="GO" id="GO:0051539">
    <property type="term" value="F:4 iron, 4 sulfur cluster binding"/>
    <property type="evidence" value="ECO:0007669"/>
    <property type="project" value="UniProtKB-KW"/>
</dbReference>
<proteinExistence type="predicted"/>
<dbReference type="Proteomes" id="UP000220922">
    <property type="component" value="Unassembled WGS sequence"/>
</dbReference>
<keyword evidence="5" id="KW-0411">Iron-sulfur</keyword>
<accession>A0A2H3L766</accession>
<dbReference type="Pfam" id="PF13183">
    <property type="entry name" value="Fer4_8"/>
    <property type="match status" value="1"/>
</dbReference>
<dbReference type="OrthoDB" id="9794954at2"/>
<dbReference type="InterPro" id="IPR051460">
    <property type="entry name" value="HdrC_iron-sulfur_subunit"/>
</dbReference>
<dbReference type="SUPFAM" id="SSF46548">
    <property type="entry name" value="alpha-helical ferredoxin"/>
    <property type="match status" value="1"/>
</dbReference>
<comment type="caution">
    <text evidence="7">The sequence shown here is derived from an EMBL/GenBank/DDBJ whole genome shotgun (WGS) entry which is preliminary data.</text>
</comment>
<dbReference type="GO" id="GO:0046872">
    <property type="term" value="F:metal ion binding"/>
    <property type="evidence" value="ECO:0007669"/>
    <property type="project" value="UniProtKB-KW"/>
</dbReference>
<organism evidence="7 8">
    <name type="scientific">Candidatus Chloroploca asiatica</name>
    <dbReference type="NCBI Taxonomy" id="1506545"/>
    <lineage>
        <taxon>Bacteria</taxon>
        <taxon>Bacillati</taxon>
        <taxon>Chloroflexota</taxon>
        <taxon>Chloroflexia</taxon>
        <taxon>Chloroflexales</taxon>
        <taxon>Chloroflexineae</taxon>
        <taxon>Oscillochloridaceae</taxon>
        <taxon>Candidatus Chloroploca</taxon>
    </lineage>
</organism>
<reference evidence="7 8" key="1">
    <citation type="submission" date="2016-05" db="EMBL/GenBank/DDBJ databases">
        <authorList>
            <person name="Lavstsen T."/>
            <person name="Jespersen J.S."/>
        </authorList>
    </citation>
    <scope>NUCLEOTIDE SEQUENCE [LARGE SCALE GENOMIC DNA]</scope>
    <source>
        <strain evidence="7 8">B7-9</strain>
    </source>
</reference>
<dbReference type="InterPro" id="IPR009051">
    <property type="entry name" value="Helical_ferredxn"/>
</dbReference>
<dbReference type="AlphaFoldDB" id="A0A2H3L766"/>
<dbReference type="PROSITE" id="PS51379">
    <property type="entry name" value="4FE4S_FER_2"/>
    <property type="match status" value="1"/>
</dbReference>
<name>A0A2H3L766_9CHLR</name>
<gene>
    <name evidence="7" type="ORF">A9Q02_03340</name>
</gene>
<evidence type="ECO:0000313" key="7">
    <source>
        <dbReference type="EMBL" id="PDV98129.1"/>
    </source>
</evidence>
<keyword evidence="8" id="KW-1185">Reference proteome</keyword>
<dbReference type="RefSeq" id="WP_097653853.1">
    <property type="nucleotide sequence ID" value="NZ_LYXE01000110.1"/>
</dbReference>
<feature type="domain" description="4Fe-4S ferredoxin-type" evidence="6">
    <location>
        <begin position="19"/>
        <end position="50"/>
    </location>
</feature>
<dbReference type="GO" id="GO:0016491">
    <property type="term" value="F:oxidoreductase activity"/>
    <property type="evidence" value="ECO:0007669"/>
    <property type="project" value="UniProtKB-KW"/>
</dbReference>
<sequence>MTTSIRIGSGRNELLQKVEALSGQHLANCYQCGTCAAGCPFHQAMDLLPDALIQHLRLGLPGILERQTFWICAGCDTCSDRCPRGLDIARIMEALRQICLREGGDHPALTQLERADLGALPPIALVASMRRNSG</sequence>
<evidence type="ECO:0000259" key="6">
    <source>
        <dbReference type="PROSITE" id="PS51379"/>
    </source>
</evidence>
<evidence type="ECO:0000256" key="1">
    <source>
        <dbReference type="ARBA" id="ARBA00022485"/>
    </source>
</evidence>
<dbReference type="PANTHER" id="PTHR43255:SF1">
    <property type="entry name" value="IRON-SULFUR-BINDING OXIDOREDUCTASE FADF-RELATED"/>
    <property type="match status" value="1"/>
</dbReference>